<evidence type="ECO:0000313" key="2">
    <source>
        <dbReference type="EMBL" id="APA06256.1"/>
    </source>
</evidence>
<feature type="region of interest" description="Disordered" evidence="1">
    <location>
        <begin position="80"/>
        <end position="110"/>
    </location>
</feature>
<proteinExistence type="predicted"/>
<protein>
    <submittedName>
        <fullName evidence="2">Uncharacterized protein</fullName>
    </submittedName>
</protein>
<feature type="compositionally biased region" description="Low complexity" evidence="1">
    <location>
        <begin position="90"/>
        <end position="101"/>
    </location>
</feature>
<dbReference type="OrthoDB" id="20872at2759"/>
<reference evidence="3" key="1">
    <citation type="journal article" date="2017" name="Genome Biol. Evol.">
        <title>The complete genome sequence of the phytopathogenic fungus Sclerotinia sclerotiorum reveals insights into the genome architecture of broad host range pathogens.</title>
        <authorList>
            <person name="Derbyshire M."/>
            <person name="Denton-Giles M."/>
            <person name="Hegedus D."/>
            <person name="Seifbarghy S."/>
            <person name="Rollins J."/>
            <person name="van Kan J."/>
            <person name="Seidl M.F."/>
            <person name="Faino L."/>
            <person name="Mbengue M."/>
            <person name="Navaud O."/>
            <person name="Raffaele S."/>
            <person name="Hammond-Kosack K."/>
            <person name="Heard S."/>
            <person name="Oliver R."/>
        </authorList>
    </citation>
    <scope>NUCLEOTIDE SEQUENCE [LARGE SCALE GENOMIC DNA]</scope>
    <source>
        <strain evidence="3">ATCC 18683 / 1980 / Ss-1</strain>
    </source>
</reference>
<dbReference type="VEuPathDB" id="FungiDB:sscle_01g010260"/>
<evidence type="ECO:0000256" key="1">
    <source>
        <dbReference type="SAM" id="MobiDB-lite"/>
    </source>
</evidence>
<name>A0A1D9PUB7_SCLS1</name>
<gene>
    <name evidence="2" type="ORF">sscle_01g010260</name>
</gene>
<dbReference type="EMBL" id="CP017814">
    <property type="protein sequence ID" value="APA06256.1"/>
    <property type="molecule type" value="Genomic_DNA"/>
</dbReference>
<dbReference type="Proteomes" id="UP000177798">
    <property type="component" value="Chromosome 1"/>
</dbReference>
<evidence type="ECO:0000313" key="3">
    <source>
        <dbReference type="Proteomes" id="UP000177798"/>
    </source>
</evidence>
<dbReference type="AlphaFoldDB" id="A0A1D9PUB7"/>
<sequence>MPATIGSFDTTIISGDRKDRIRGLLDEIESSYYEDSEDDEYLQNTVVELGCGQSNVMYRSNLLTRPQELVGSLWRTELPTRGNDAHIRPQRSLGLSPSPSRSLRHDNKGARRDVAKNKVFPLVTASGNKTARRVEAPVDGPQNIPGNFDPPARSSQIRGAYTYCTKLSGDTEITAIFFI</sequence>
<accession>A0A1D9PUB7</accession>
<organism evidence="2 3">
    <name type="scientific">Sclerotinia sclerotiorum (strain ATCC 18683 / 1980 / Ss-1)</name>
    <name type="common">White mold</name>
    <name type="synonym">Whetzelinia sclerotiorum</name>
    <dbReference type="NCBI Taxonomy" id="665079"/>
    <lineage>
        <taxon>Eukaryota</taxon>
        <taxon>Fungi</taxon>
        <taxon>Dikarya</taxon>
        <taxon>Ascomycota</taxon>
        <taxon>Pezizomycotina</taxon>
        <taxon>Leotiomycetes</taxon>
        <taxon>Helotiales</taxon>
        <taxon>Sclerotiniaceae</taxon>
        <taxon>Sclerotinia</taxon>
    </lineage>
</organism>